<reference evidence="5 6" key="1">
    <citation type="journal article" date="2018" name="Gigascience">
        <title>Genomes of trombidid mites reveal novel predicted allergens and laterally-transferred genes associated with secondary metabolism.</title>
        <authorList>
            <person name="Dong X."/>
            <person name="Chaisiri K."/>
            <person name="Xia D."/>
            <person name="Armstrong S.D."/>
            <person name="Fang Y."/>
            <person name="Donnelly M.J."/>
            <person name="Kadowaki T."/>
            <person name="McGarry J.W."/>
            <person name="Darby A.C."/>
            <person name="Makepeace B.L."/>
        </authorList>
    </citation>
    <scope>NUCLEOTIDE SEQUENCE [LARGE SCALE GENOMIC DNA]</scope>
    <source>
        <strain evidence="5">UoL-WK</strain>
    </source>
</reference>
<keyword evidence="1 4" id="KW-0812">Transmembrane</keyword>
<feature type="transmembrane region" description="Helical" evidence="4">
    <location>
        <begin position="33"/>
        <end position="52"/>
    </location>
</feature>
<evidence type="ECO:0000256" key="3">
    <source>
        <dbReference type="ARBA" id="ARBA00023136"/>
    </source>
</evidence>
<dbReference type="InterPro" id="IPR036259">
    <property type="entry name" value="MFS_trans_sf"/>
</dbReference>
<keyword evidence="5" id="KW-0762">Sugar transport</keyword>
<proteinExistence type="predicted"/>
<dbReference type="Pfam" id="PF07690">
    <property type="entry name" value="MFS_1"/>
    <property type="match status" value="1"/>
</dbReference>
<dbReference type="SUPFAM" id="SSF103473">
    <property type="entry name" value="MFS general substrate transporter"/>
    <property type="match status" value="1"/>
</dbReference>
<dbReference type="Proteomes" id="UP000285301">
    <property type="component" value="Unassembled WGS sequence"/>
</dbReference>
<dbReference type="STRING" id="1965070.A0A3S3NQQ6"/>
<keyword evidence="3 4" id="KW-0472">Membrane</keyword>
<dbReference type="AlphaFoldDB" id="A0A3S3NQQ6"/>
<dbReference type="OrthoDB" id="546893at2759"/>
<name>A0A3S3NQQ6_9ACAR</name>
<protein>
    <submittedName>
        <fullName evidence="5">Sodium-dependent glucose transporter 1-like protein</fullName>
    </submittedName>
</protein>
<feature type="transmembrane region" description="Helical" evidence="4">
    <location>
        <begin position="59"/>
        <end position="78"/>
    </location>
</feature>
<dbReference type="EMBL" id="NCKU01005749">
    <property type="protein sequence ID" value="RWS04202.1"/>
    <property type="molecule type" value="Genomic_DNA"/>
</dbReference>
<keyword evidence="6" id="KW-1185">Reference proteome</keyword>
<feature type="transmembrane region" description="Helical" evidence="4">
    <location>
        <begin position="120"/>
        <end position="140"/>
    </location>
</feature>
<dbReference type="GO" id="GO:0022857">
    <property type="term" value="F:transmembrane transporter activity"/>
    <property type="evidence" value="ECO:0007669"/>
    <property type="project" value="InterPro"/>
</dbReference>
<comment type="caution">
    <text evidence="5">The sequence shown here is derived from an EMBL/GenBank/DDBJ whole genome shotgun (WGS) entry which is preliminary data.</text>
</comment>
<gene>
    <name evidence="5" type="ORF">B4U79_18380</name>
</gene>
<sequence length="288" mass="32237">MYFSSGYIESVYGPTLLDLQAKLGVSLRVMSTFLFLRSVGFISGCIVGGLISKASSKEPHLVISLIAQAFFLSTLPYIKSVWLFYTIAALIGFILGFIETSINGYILSLWSNAPKVLFQLANAFCGLGTYLAPLIAEYFLSKEVDSVNLNEAKRKNQSENFNVQWPYEIIAIFMFIVAIVFALICFLYRENREINQDQENLEAEENSPNMLQGLHLFIGFFASVILILFGTRCEIALWLGVSTFGLGLSSIFGLLLEYSRIKILSVLINEKHSPVILSIFHLYGLKKS</sequence>
<feature type="transmembrane region" description="Helical" evidence="4">
    <location>
        <begin position="84"/>
        <end position="108"/>
    </location>
</feature>
<evidence type="ECO:0000313" key="5">
    <source>
        <dbReference type="EMBL" id="RWS04202.1"/>
    </source>
</evidence>
<evidence type="ECO:0000256" key="1">
    <source>
        <dbReference type="ARBA" id="ARBA00022692"/>
    </source>
</evidence>
<organism evidence="5 6">
    <name type="scientific">Dinothrombium tinctorium</name>
    <dbReference type="NCBI Taxonomy" id="1965070"/>
    <lineage>
        <taxon>Eukaryota</taxon>
        <taxon>Metazoa</taxon>
        <taxon>Ecdysozoa</taxon>
        <taxon>Arthropoda</taxon>
        <taxon>Chelicerata</taxon>
        <taxon>Arachnida</taxon>
        <taxon>Acari</taxon>
        <taxon>Acariformes</taxon>
        <taxon>Trombidiformes</taxon>
        <taxon>Prostigmata</taxon>
        <taxon>Anystina</taxon>
        <taxon>Parasitengona</taxon>
        <taxon>Trombidioidea</taxon>
        <taxon>Trombidiidae</taxon>
        <taxon>Dinothrombium</taxon>
    </lineage>
</organism>
<feature type="transmembrane region" description="Helical" evidence="4">
    <location>
        <begin position="169"/>
        <end position="188"/>
    </location>
</feature>
<keyword evidence="5" id="KW-0813">Transport</keyword>
<dbReference type="PANTHER" id="PTHR23121">
    <property type="entry name" value="SODIUM-DEPENDENT GLUCOSE TRANSPORTER 1"/>
    <property type="match status" value="1"/>
</dbReference>
<evidence type="ECO:0000313" key="6">
    <source>
        <dbReference type="Proteomes" id="UP000285301"/>
    </source>
</evidence>
<dbReference type="InterPro" id="IPR011701">
    <property type="entry name" value="MFS"/>
</dbReference>
<keyword evidence="2 4" id="KW-1133">Transmembrane helix</keyword>
<evidence type="ECO:0000256" key="4">
    <source>
        <dbReference type="SAM" id="Phobius"/>
    </source>
</evidence>
<feature type="transmembrane region" description="Helical" evidence="4">
    <location>
        <begin position="209"/>
        <end position="229"/>
    </location>
</feature>
<feature type="transmembrane region" description="Helical" evidence="4">
    <location>
        <begin position="235"/>
        <end position="256"/>
    </location>
</feature>
<dbReference type="Gene3D" id="1.20.1250.20">
    <property type="entry name" value="MFS general substrate transporter like domains"/>
    <property type="match status" value="1"/>
</dbReference>
<accession>A0A3S3NQQ6</accession>
<dbReference type="PANTHER" id="PTHR23121:SF9">
    <property type="entry name" value="SODIUM-DEPENDENT GLUCOSE TRANSPORTER 1"/>
    <property type="match status" value="1"/>
</dbReference>
<evidence type="ECO:0000256" key="2">
    <source>
        <dbReference type="ARBA" id="ARBA00022989"/>
    </source>
</evidence>